<organism evidence="3 4">
    <name type="scientific">Elliptochloris bilobata</name>
    <dbReference type="NCBI Taxonomy" id="381761"/>
    <lineage>
        <taxon>Eukaryota</taxon>
        <taxon>Viridiplantae</taxon>
        <taxon>Chlorophyta</taxon>
        <taxon>core chlorophytes</taxon>
        <taxon>Trebouxiophyceae</taxon>
        <taxon>Trebouxiophyceae incertae sedis</taxon>
        <taxon>Elliptochloris clade</taxon>
        <taxon>Elliptochloris</taxon>
    </lineage>
</organism>
<dbReference type="SUPFAM" id="SSF48371">
    <property type="entry name" value="ARM repeat"/>
    <property type="match status" value="1"/>
</dbReference>
<dbReference type="Pfam" id="PF02260">
    <property type="entry name" value="FATC"/>
    <property type="match status" value="1"/>
</dbReference>
<dbReference type="PROSITE" id="PS51190">
    <property type="entry name" value="FATC"/>
    <property type="match status" value="1"/>
</dbReference>
<dbReference type="InterPro" id="IPR000403">
    <property type="entry name" value="PI3/4_kinase_cat_dom"/>
</dbReference>
<gene>
    <name evidence="3" type="ORF">WJX81_003666</name>
</gene>
<dbReference type="Gene3D" id="1.10.1070.11">
    <property type="entry name" value="Phosphatidylinositol 3-/4-kinase, catalytic domain"/>
    <property type="match status" value="1"/>
</dbReference>
<evidence type="ECO:0008006" key="5">
    <source>
        <dbReference type="Google" id="ProtNLM"/>
    </source>
</evidence>
<name>A0AAW1REJ6_9CHLO</name>
<dbReference type="PANTHER" id="PTHR11139">
    <property type="entry name" value="ATAXIA TELANGIECTASIA MUTATED ATM -RELATED"/>
    <property type="match status" value="1"/>
</dbReference>
<proteinExistence type="predicted"/>
<dbReference type="InterPro" id="IPR016024">
    <property type="entry name" value="ARM-type_fold"/>
</dbReference>
<keyword evidence="4" id="KW-1185">Reference proteome</keyword>
<feature type="domain" description="FATC" evidence="2">
    <location>
        <begin position="1594"/>
        <end position="1626"/>
    </location>
</feature>
<accession>A0AAW1REJ6</accession>
<evidence type="ECO:0000259" key="2">
    <source>
        <dbReference type="PROSITE" id="PS51190"/>
    </source>
</evidence>
<reference evidence="3 4" key="1">
    <citation type="journal article" date="2024" name="Nat. Commun.">
        <title>Phylogenomics reveals the evolutionary origins of lichenization in chlorophyte algae.</title>
        <authorList>
            <person name="Puginier C."/>
            <person name="Libourel C."/>
            <person name="Otte J."/>
            <person name="Skaloud P."/>
            <person name="Haon M."/>
            <person name="Grisel S."/>
            <person name="Petersen M."/>
            <person name="Berrin J.G."/>
            <person name="Delaux P.M."/>
            <person name="Dal Grande F."/>
            <person name="Keller J."/>
        </authorList>
    </citation>
    <scope>NUCLEOTIDE SEQUENCE [LARGE SCALE GENOMIC DNA]</scope>
    <source>
        <strain evidence="3 4">SAG 245.80</strain>
    </source>
</reference>
<dbReference type="EMBL" id="JALJOU010000041">
    <property type="protein sequence ID" value="KAK9832515.1"/>
    <property type="molecule type" value="Genomic_DNA"/>
</dbReference>
<evidence type="ECO:0000313" key="3">
    <source>
        <dbReference type="EMBL" id="KAK9832515.1"/>
    </source>
</evidence>
<dbReference type="InterPro" id="IPR050517">
    <property type="entry name" value="DDR_Repair_Kinase"/>
</dbReference>
<dbReference type="GO" id="GO:0006303">
    <property type="term" value="P:double-strand break repair via nonhomologous end joining"/>
    <property type="evidence" value="ECO:0007669"/>
    <property type="project" value="InterPro"/>
</dbReference>
<dbReference type="GO" id="GO:0004677">
    <property type="term" value="F:DNA-dependent protein kinase activity"/>
    <property type="evidence" value="ECO:0007669"/>
    <property type="project" value="InterPro"/>
</dbReference>
<dbReference type="SMART" id="SM00146">
    <property type="entry name" value="PI3Kc"/>
    <property type="match status" value="1"/>
</dbReference>
<dbReference type="Pfam" id="PF19704">
    <property type="entry name" value="DNAPKcs_CC5"/>
    <property type="match status" value="1"/>
</dbReference>
<dbReference type="InterPro" id="IPR037706">
    <property type="entry name" value="DNA-PK_dom"/>
</dbReference>
<feature type="domain" description="PI3K/PI4K catalytic" evidence="1">
    <location>
        <begin position="1213"/>
        <end position="1543"/>
    </location>
</feature>
<dbReference type="GO" id="GO:0005634">
    <property type="term" value="C:nucleus"/>
    <property type="evidence" value="ECO:0007669"/>
    <property type="project" value="TreeGrafter"/>
</dbReference>
<evidence type="ECO:0000313" key="4">
    <source>
        <dbReference type="Proteomes" id="UP001445335"/>
    </source>
</evidence>
<dbReference type="SMART" id="SM01343">
    <property type="entry name" value="FATC"/>
    <property type="match status" value="1"/>
</dbReference>
<dbReference type="Gene3D" id="3.30.1010.10">
    <property type="entry name" value="Phosphatidylinositol 3-kinase Catalytic Subunit, Chain A, domain 4"/>
    <property type="match status" value="1"/>
</dbReference>
<protein>
    <recommendedName>
        <fullName evidence="5">Non-specific serine/threonine protein kinase</fullName>
    </recommendedName>
</protein>
<dbReference type="PROSITE" id="PS50290">
    <property type="entry name" value="PI3_4_KINASE_3"/>
    <property type="match status" value="1"/>
</dbReference>
<dbReference type="InterPro" id="IPR045581">
    <property type="entry name" value="DNAPKcs_CC5"/>
</dbReference>
<evidence type="ECO:0000259" key="1">
    <source>
        <dbReference type="PROSITE" id="PS50290"/>
    </source>
</evidence>
<dbReference type="Pfam" id="PF00454">
    <property type="entry name" value="PI3_PI4_kinase"/>
    <property type="match status" value="1"/>
</dbReference>
<dbReference type="Proteomes" id="UP001445335">
    <property type="component" value="Unassembled WGS sequence"/>
</dbReference>
<comment type="caution">
    <text evidence="3">The sequence shown here is derived from an EMBL/GenBank/DDBJ whole genome shotgun (WGS) entry which is preliminary data.</text>
</comment>
<dbReference type="InterPro" id="IPR003152">
    <property type="entry name" value="FATC_dom"/>
</dbReference>
<dbReference type="GO" id="GO:0000723">
    <property type="term" value="P:telomere maintenance"/>
    <property type="evidence" value="ECO:0007669"/>
    <property type="project" value="TreeGrafter"/>
</dbReference>
<dbReference type="SUPFAM" id="SSF56112">
    <property type="entry name" value="Protein kinase-like (PK-like)"/>
    <property type="match status" value="1"/>
</dbReference>
<dbReference type="PANTHER" id="PTHR11139:SF68">
    <property type="entry name" value="DNA-DEPENDENT PROTEIN KINASE CATALYTIC SUBUNIT"/>
    <property type="match status" value="1"/>
</dbReference>
<dbReference type="CDD" id="cd05172">
    <property type="entry name" value="PIKKc_DNA-PK"/>
    <property type="match status" value="1"/>
</dbReference>
<dbReference type="InterPro" id="IPR036940">
    <property type="entry name" value="PI3/4_kinase_cat_sf"/>
</dbReference>
<dbReference type="InterPro" id="IPR011009">
    <property type="entry name" value="Kinase-like_dom_sf"/>
</dbReference>
<sequence length="1626" mass="174009">MSAVKNSRREVRAVALAVLQRQTTRLEGLAEDLCQNTRLLKELLGADEGVQANTHALLATLLPRLPKHHVGSVMDVVLLGFTGHSNPRCRSQYFVILRDAWQQHDELRPRLRPPLLALLGDPDPALRSQVLHFWNTALSGSLPERLRELLADSLDGAGQWAARLERQWASSTVALCLALARPEKSYSASLFTVPLAECEFSEYSIDTTSQNTLGVAPLFSQQWEASQALADEPEAPKQARAGMVRATLGGTAAPAGFSFSLALPEASLSAPAAAASASATQLPPGQASASIPGLAAHQKVFRRLTKWQGAGGADLGRVVRRREAAKRATAARESKVALLRQYRKGELPDIIGLSPASFFDPLGITTSRNSALAAQLLQALYTAALDVASADQQARLRAALAACFERGPSNPGYVAALQRLALADRGAAGIVTIPAAAAAAVASGGLQAGVLQVEEALLFGGGGARDAAGEPERKKRRHARVAVSEPAVRRDESAWALLCDMYSQLGEDHLAQVAQAAHIARCPGTQEATAAYGARRVAAAFSLYEALMEAVTDGSNAAGPAGKLQASWLLGGQEPSASEEAWWFAQRMRCLEELGAWGELLVVVDMELDDRAEATGAPAKDSLLFDSSDDWRGPKYLRPFVLACLFQNSNRQRLTELLSSAATNKSRRVLLEGHAAVELAAAAAMNCAWDECQAEIEAGWQQFRSRWGALDRLSEARRLDTLTMLQPLAELQEAVDLLQRAQADPGNFDAAAELSALAARWQGRWPGPAARSAAACLIVANVREGLLEALDTTLKRSGGGAWQEVVRLRREVALDGAVALERQGFLDAAQDLLGVAGASVGLERFTEAQLRIRLSQVHATPGSTELRQKLQMALAAMLKAAPAAADAKAALRLALLCNHLLRDTDEGNAGANAAAQLTGTARAMAERAGGVAALFVRSLLQAMRLGGGAVEAQLLVPRALGLLGGAEQAPRDEWAAGWGRVPLYALLPWGAQMLSLLDGAAGDALLPALQALARSNKQSLYFAFGLSRQHYGKAGKRRAAVLEPLLASGAMERFADELHALTLPLQRWQGWQHRLEALILSRDLGAAFKLYAEEAFPDVIGRHLLPKHVAPVTVNQQVAAAARAAFEDDRAFGQGGKRIASMDQRTFNAACTFVTGKLARSSDGKVDLARLSPWMAAYTATADEGEDAPEMPWMPSMAGLAAGAQAPVRITGFGQSVRIFASKQKPIKITIYGDDFREVEWIVKGGEELRLDQRMEQFLDVANGLLARDPGATAHRLQVRTYAVVPVRSSLGMVEFVGDTQPLKQAIMQPSLVTKEDAEKADASYLEGVTKLAGPGKTTLSDQYMALLQANVRSEAVVSNLHAAEACVRWDALREVLLRYAGSAEAFLALRRAYLASLAAISATGYISGSGDRHLENFLLHSATGALVPIDFGYSFGTAVGVLPIPELAPFRLTRQLRGALQPHDASALLAAPLASGLAALRAGRDALEGILEVYLREPLVEWQREARVLQAMRRKKRDASPAEPGSSVADISHISEKIGVVSRKLAGQHPAEILITELTARHAGTKHWSALQALVRGDAAHDKRAAVLAKGNANLSEQEQAVCLLEMATDAKILGRAYSGWRPWL</sequence>